<dbReference type="Proteomes" id="UP001054857">
    <property type="component" value="Unassembled WGS sequence"/>
</dbReference>
<organism evidence="3 4">
    <name type="scientific">Astrephomene gubernaculifera</name>
    <dbReference type="NCBI Taxonomy" id="47775"/>
    <lineage>
        <taxon>Eukaryota</taxon>
        <taxon>Viridiplantae</taxon>
        <taxon>Chlorophyta</taxon>
        <taxon>core chlorophytes</taxon>
        <taxon>Chlorophyceae</taxon>
        <taxon>CS clade</taxon>
        <taxon>Chlamydomonadales</taxon>
        <taxon>Astrephomenaceae</taxon>
        <taxon>Astrephomene</taxon>
    </lineage>
</organism>
<dbReference type="InterPro" id="IPR032675">
    <property type="entry name" value="LRR_dom_sf"/>
</dbReference>
<evidence type="ECO:0000256" key="1">
    <source>
        <dbReference type="ARBA" id="ARBA00004430"/>
    </source>
</evidence>
<proteinExistence type="predicted"/>
<evidence type="ECO:0000256" key="2">
    <source>
        <dbReference type="SAM" id="MobiDB-lite"/>
    </source>
</evidence>
<evidence type="ECO:0000313" key="3">
    <source>
        <dbReference type="EMBL" id="GFR51086.1"/>
    </source>
</evidence>
<dbReference type="AlphaFoldDB" id="A0AAD3DZS6"/>
<dbReference type="Gene3D" id="3.80.10.10">
    <property type="entry name" value="Ribonuclease Inhibitor"/>
    <property type="match status" value="1"/>
</dbReference>
<feature type="region of interest" description="Disordered" evidence="2">
    <location>
        <begin position="1"/>
        <end position="21"/>
    </location>
</feature>
<reference evidence="3 4" key="1">
    <citation type="journal article" date="2021" name="Sci. Rep.">
        <title>Genome sequencing of the multicellular alga Astrephomene provides insights into convergent evolution of germ-soma differentiation.</title>
        <authorList>
            <person name="Yamashita S."/>
            <person name="Yamamoto K."/>
            <person name="Matsuzaki R."/>
            <person name="Suzuki S."/>
            <person name="Yamaguchi H."/>
            <person name="Hirooka S."/>
            <person name="Minakuchi Y."/>
            <person name="Miyagishima S."/>
            <person name="Kawachi M."/>
            <person name="Toyoda A."/>
            <person name="Nozaki H."/>
        </authorList>
    </citation>
    <scope>NUCLEOTIDE SEQUENCE [LARGE SCALE GENOMIC DNA]</scope>
    <source>
        <strain evidence="3 4">NIES-4017</strain>
    </source>
</reference>
<comment type="subcellular location">
    <subcellularLocation>
        <location evidence="1">Cytoplasm</location>
        <location evidence="1">Cytoskeleton</location>
        <location evidence="1">Cilium axoneme</location>
    </subcellularLocation>
</comment>
<dbReference type="EMBL" id="BMAR01000045">
    <property type="protein sequence ID" value="GFR51086.1"/>
    <property type="molecule type" value="Genomic_DNA"/>
</dbReference>
<name>A0AAD3DZS6_9CHLO</name>
<feature type="region of interest" description="Disordered" evidence="2">
    <location>
        <begin position="221"/>
        <end position="242"/>
    </location>
</feature>
<evidence type="ECO:0000313" key="4">
    <source>
        <dbReference type="Proteomes" id="UP001054857"/>
    </source>
</evidence>
<dbReference type="GO" id="GO:0005930">
    <property type="term" value="C:axoneme"/>
    <property type="evidence" value="ECO:0007669"/>
    <property type="project" value="UniProtKB-SubCell"/>
</dbReference>
<keyword evidence="4" id="KW-1185">Reference proteome</keyword>
<gene>
    <name evidence="3" type="ORF">Agub_g13412</name>
</gene>
<sequence length="260" mass="27950">MRGPAWRTTTRPSIAPPSALARPARTGAWRLELRDHRLLPCLPPWLPRLPRLRHPDLSGCNELEGGGPEGVGGGLEDLAVGTGLRVLVLQRLSLDRMLPTPDEISYAAHMGRQPARRCLPDLTLGPSLRLLSLAANCFSQLPGWLGALSSLEHMDVPREQHGRSTVYRLEDGAGGGREERCCYDSNELHIRSPLTSLAALPHLRLRVHVARRASRLLVRGQMHHHAAPHPPGSGAEAETPPAAATAVGRVAGRGLACGAG</sequence>
<protein>
    <submittedName>
        <fullName evidence="3">Uncharacterized protein</fullName>
    </submittedName>
</protein>
<feature type="compositionally biased region" description="Low complexity" evidence="2">
    <location>
        <begin position="232"/>
        <end position="242"/>
    </location>
</feature>
<dbReference type="SUPFAM" id="SSF52058">
    <property type="entry name" value="L domain-like"/>
    <property type="match status" value="1"/>
</dbReference>
<comment type="caution">
    <text evidence="3">The sequence shown here is derived from an EMBL/GenBank/DDBJ whole genome shotgun (WGS) entry which is preliminary data.</text>
</comment>
<accession>A0AAD3DZS6</accession>